<feature type="region of interest" description="Disordered" evidence="1">
    <location>
        <begin position="135"/>
        <end position="183"/>
    </location>
</feature>
<reference evidence="3" key="1">
    <citation type="submission" date="2015-02" db="EMBL/GenBank/DDBJ databases">
        <title>Draft Genome of Frankia sp. CpI1-S.</title>
        <authorList>
            <person name="Oshone R.T."/>
            <person name="Ngom M."/>
            <person name="Ghodhbane-Gtari F."/>
            <person name="Gtari M."/>
            <person name="Morris K."/>
            <person name="Thomas K."/>
            <person name="Sen A."/>
            <person name="Tisa L.S."/>
        </authorList>
    </citation>
    <scope>NUCLEOTIDE SEQUENCE [LARGE SCALE GENOMIC DNA]</scope>
    <source>
        <strain evidence="3">CpI1-S</strain>
    </source>
</reference>
<keyword evidence="3" id="KW-1185">Reference proteome</keyword>
<comment type="caution">
    <text evidence="2">The sequence shown here is derived from an EMBL/GenBank/DDBJ whole genome shotgun (WGS) entry which is preliminary data.</text>
</comment>
<name>A0A0D8BGJ2_9ACTN</name>
<protein>
    <submittedName>
        <fullName evidence="2">Uncharacterized protein</fullName>
    </submittedName>
</protein>
<feature type="compositionally biased region" description="Low complexity" evidence="1">
    <location>
        <begin position="170"/>
        <end position="183"/>
    </location>
</feature>
<sequence length="183" mass="19469" precursor="true">MPTTRTTSRTASRPANRSAARPSARATAQTRGDEAEVKAEIRVPLAEVRKPIYASVGAADLAVAKLLALPTTTSSEVRRLSDRVGSLPVQAARVPTQVGTAVRALPATVTSQISDLQDRATQLYNTFASRGERRVASIRRSPSTAEAEHRTRTAVSQTRAARTSTRRAAEAVGRAVVDAAPEK</sequence>
<dbReference type="PATRIC" id="fig|1502723.3.peg.1461"/>
<dbReference type="Proteomes" id="UP000032545">
    <property type="component" value="Unassembled WGS sequence"/>
</dbReference>
<gene>
    <name evidence="2" type="ORF">FF36_02393</name>
</gene>
<dbReference type="EMBL" id="JYFN01000015">
    <property type="protein sequence ID" value="KJE23190.1"/>
    <property type="molecule type" value="Genomic_DNA"/>
</dbReference>
<evidence type="ECO:0000313" key="3">
    <source>
        <dbReference type="Proteomes" id="UP000032545"/>
    </source>
</evidence>
<dbReference type="OrthoDB" id="3215027at2"/>
<evidence type="ECO:0000256" key="1">
    <source>
        <dbReference type="SAM" id="MobiDB-lite"/>
    </source>
</evidence>
<feature type="region of interest" description="Disordered" evidence="1">
    <location>
        <begin position="1"/>
        <end position="36"/>
    </location>
</feature>
<reference evidence="2 3" key="2">
    <citation type="journal article" date="2016" name="Genome Announc.">
        <title>Permanent Draft Genome Sequences for Two Variants of Frankia sp. Strain CpI1, the First Frankia Strain Isolated from Root Nodules of Comptonia peregrina.</title>
        <authorList>
            <person name="Oshone R."/>
            <person name="Hurst S.G.IV."/>
            <person name="Abebe-Akele F."/>
            <person name="Simpson S."/>
            <person name="Morris K."/>
            <person name="Thomas W.K."/>
            <person name="Tisa L.S."/>
        </authorList>
    </citation>
    <scope>NUCLEOTIDE SEQUENCE [LARGE SCALE GENOMIC DNA]</scope>
    <source>
        <strain evidence="3">CpI1-S</strain>
    </source>
</reference>
<accession>A0A0D8BGJ2</accession>
<evidence type="ECO:0000313" key="2">
    <source>
        <dbReference type="EMBL" id="KJE23190.1"/>
    </source>
</evidence>
<feature type="compositionally biased region" description="Low complexity" evidence="1">
    <location>
        <begin position="153"/>
        <end position="163"/>
    </location>
</feature>
<proteinExistence type="predicted"/>
<feature type="compositionally biased region" description="Low complexity" evidence="1">
    <location>
        <begin position="1"/>
        <end position="30"/>
    </location>
</feature>
<dbReference type="RefSeq" id="WP_044885061.1">
    <property type="nucleotide sequence ID" value="NZ_JYFN01000015.1"/>
</dbReference>
<dbReference type="AlphaFoldDB" id="A0A0D8BGJ2"/>
<organism evidence="2 3">
    <name type="scientific">Frankia torreyi</name>
    <dbReference type="NCBI Taxonomy" id="1856"/>
    <lineage>
        <taxon>Bacteria</taxon>
        <taxon>Bacillati</taxon>
        <taxon>Actinomycetota</taxon>
        <taxon>Actinomycetes</taxon>
        <taxon>Frankiales</taxon>
        <taxon>Frankiaceae</taxon>
        <taxon>Frankia</taxon>
    </lineage>
</organism>